<keyword evidence="3" id="KW-1185">Reference proteome</keyword>
<dbReference type="AlphaFoldDB" id="A0A8J2YL57"/>
<evidence type="ECO:0000313" key="3">
    <source>
        <dbReference type="Proteomes" id="UP000628775"/>
    </source>
</evidence>
<sequence>MDLKVGLGLYLVLINLYGWLVMAIDKRKAMQGHWRISERHLWLAAWCGGALGVLIGMKLFRHKTRHTSFRIGVPFLNMGHLVLWGMVFLRIL</sequence>
<dbReference type="InterPro" id="IPR010718">
    <property type="entry name" value="DUF1294"/>
</dbReference>
<gene>
    <name evidence="2" type="primary">ysdA</name>
    <name evidence="2" type="ORF">GCM10011391_33330</name>
</gene>
<proteinExistence type="predicted"/>
<dbReference type="EMBL" id="BMIR01000020">
    <property type="protein sequence ID" value="GGE51859.1"/>
    <property type="molecule type" value="Genomic_DNA"/>
</dbReference>
<accession>A0A8J2YL57</accession>
<keyword evidence="1" id="KW-1133">Transmembrane helix</keyword>
<reference evidence="2" key="2">
    <citation type="submission" date="2020-09" db="EMBL/GenBank/DDBJ databases">
        <authorList>
            <person name="Sun Q."/>
            <person name="Zhou Y."/>
        </authorList>
    </citation>
    <scope>NUCLEOTIDE SEQUENCE</scope>
    <source>
        <strain evidence="2">CGMCC 1.15371</strain>
    </source>
</reference>
<organism evidence="2 3">
    <name type="scientific">Pullulanibacillus camelliae</name>
    <dbReference type="NCBI Taxonomy" id="1707096"/>
    <lineage>
        <taxon>Bacteria</taxon>
        <taxon>Bacillati</taxon>
        <taxon>Bacillota</taxon>
        <taxon>Bacilli</taxon>
        <taxon>Bacillales</taxon>
        <taxon>Sporolactobacillaceae</taxon>
        <taxon>Pullulanibacillus</taxon>
    </lineage>
</organism>
<reference evidence="2" key="1">
    <citation type="journal article" date="2014" name="Int. J. Syst. Evol. Microbiol.">
        <title>Complete genome sequence of Corynebacterium casei LMG S-19264T (=DSM 44701T), isolated from a smear-ripened cheese.</title>
        <authorList>
            <consortium name="US DOE Joint Genome Institute (JGI-PGF)"/>
            <person name="Walter F."/>
            <person name="Albersmeier A."/>
            <person name="Kalinowski J."/>
            <person name="Ruckert C."/>
        </authorList>
    </citation>
    <scope>NUCLEOTIDE SEQUENCE</scope>
    <source>
        <strain evidence="2">CGMCC 1.15371</strain>
    </source>
</reference>
<feature type="transmembrane region" description="Helical" evidence="1">
    <location>
        <begin position="72"/>
        <end position="91"/>
    </location>
</feature>
<dbReference type="Pfam" id="PF06961">
    <property type="entry name" value="DUF1294"/>
    <property type="match status" value="1"/>
</dbReference>
<evidence type="ECO:0008006" key="4">
    <source>
        <dbReference type="Google" id="ProtNLM"/>
    </source>
</evidence>
<keyword evidence="1" id="KW-0812">Transmembrane</keyword>
<evidence type="ECO:0000313" key="2">
    <source>
        <dbReference type="EMBL" id="GGE51859.1"/>
    </source>
</evidence>
<dbReference type="RefSeq" id="WP_373285730.1">
    <property type="nucleotide sequence ID" value="NZ_BMIR01000020.1"/>
</dbReference>
<keyword evidence="1" id="KW-0472">Membrane</keyword>
<dbReference type="Proteomes" id="UP000628775">
    <property type="component" value="Unassembled WGS sequence"/>
</dbReference>
<protein>
    <recommendedName>
        <fullName evidence="4">DUF1294 domain-containing protein</fullName>
    </recommendedName>
</protein>
<feature type="transmembrane region" description="Helical" evidence="1">
    <location>
        <begin position="7"/>
        <end position="24"/>
    </location>
</feature>
<name>A0A8J2YL57_9BACL</name>
<feature type="transmembrane region" description="Helical" evidence="1">
    <location>
        <begin position="40"/>
        <end position="60"/>
    </location>
</feature>
<comment type="caution">
    <text evidence="2">The sequence shown here is derived from an EMBL/GenBank/DDBJ whole genome shotgun (WGS) entry which is preliminary data.</text>
</comment>
<evidence type="ECO:0000256" key="1">
    <source>
        <dbReference type="SAM" id="Phobius"/>
    </source>
</evidence>